<organism evidence="1 2">
    <name type="scientific">Halapricum salinum</name>
    <dbReference type="NCBI Taxonomy" id="1457250"/>
    <lineage>
        <taxon>Archaea</taxon>
        <taxon>Methanobacteriati</taxon>
        <taxon>Methanobacteriota</taxon>
        <taxon>Stenosarchaea group</taxon>
        <taxon>Halobacteria</taxon>
        <taxon>Halobacteriales</taxon>
        <taxon>Haloarculaceae</taxon>
        <taxon>Halapricum</taxon>
    </lineage>
</organism>
<reference evidence="1 2" key="1">
    <citation type="journal article" date="2019" name="Nat. Commun.">
        <title>A new type of DNA phosphorothioation-based antiviral system in archaea.</title>
        <authorList>
            <person name="Xiong L."/>
            <person name="Liu S."/>
            <person name="Chen S."/>
            <person name="Xiao Y."/>
            <person name="Zhu B."/>
            <person name="Gao Y."/>
            <person name="Zhang Y."/>
            <person name="Chen B."/>
            <person name="Luo J."/>
            <person name="Deng Z."/>
            <person name="Chen X."/>
            <person name="Wang L."/>
            <person name="Chen S."/>
        </authorList>
    </citation>
    <scope>NUCLEOTIDE SEQUENCE [LARGE SCALE GENOMIC DNA]</scope>
    <source>
        <strain evidence="1 2">CBA1105</strain>
    </source>
</reference>
<dbReference type="AlphaFoldDB" id="A0A4D6HCJ4"/>
<gene>
    <name evidence="1" type="ORF">DV733_10915</name>
</gene>
<protein>
    <recommendedName>
        <fullName evidence="3">Small CPxCG-related zinc finger protein</fullName>
    </recommendedName>
</protein>
<evidence type="ECO:0000313" key="1">
    <source>
        <dbReference type="EMBL" id="QCC51713.1"/>
    </source>
</evidence>
<proteinExistence type="predicted"/>
<dbReference type="KEGG" id="hsn:DV733_10915"/>
<dbReference type="RefSeq" id="WP_049994673.1">
    <property type="nucleotide sequence ID" value="NZ_CP031310.1"/>
</dbReference>
<dbReference type="GeneID" id="39848379"/>
<sequence>MTPTELWSADTDQQVTCLACGQTLDREEAREYDKYGDRWDRDGKTFEYLCKPCDRDRCHQPRDGLEATLVAADAGRTDRESFLRRYCELDAGDTESARRRS</sequence>
<dbReference type="InterPro" id="IPR055984">
    <property type="entry name" value="DUF7562"/>
</dbReference>
<dbReference type="Pfam" id="PF24443">
    <property type="entry name" value="DUF7562"/>
    <property type="match status" value="1"/>
</dbReference>
<dbReference type="STRING" id="1457250.GCA_000755225_00710"/>
<evidence type="ECO:0008006" key="3">
    <source>
        <dbReference type="Google" id="ProtNLM"/>
    </source>
</evidence>
<accession>A0A4D6HCJ4</accession>
<dbReference type="EMBL" id="CP031310">
    <property type="protein sequence ID" value="QCC51713.1"/>
    <property type="molecule type" value="Genomic_DNA"/>
</dbReference>
<keyword evidence="2" id="KW-1185">Reference proteome</keyword>
<dbReference type="Proteomes" id="UP000296706">
    <property type="component" value="Chromosome"/>
</dbReference>
<name>A0A4D6HCJ4_9EURY</name>
<evidence type="ECO:0000313" key="2">
    <source>
        <dbReference type="Proteomes" id="UP000296706"/>
    </source>
</evidence>
<dbReference type="OrthoDB" id="165365at2157"/>